<evidence type="ECO:0008006" key="4">
    <source>
        <dbReference type="Google" id="ProtNLM"/>
    </source>
</evidence>
<feature type="compositionally biased region" description="Basic and acidic residues" evidence="1">
    <location>
        <begin position="249"/>
        <end position="260"/>
    </location>
</feature>
<gene>
    <name evidence="2" type="ORF">BN971_02048</name>
</gene>
<feature type="region of interest" description="Disordered" evidence="1">
    <location>
        <begin position="244"/>
        <end position="294"/>
    </location>
</feature>
<dbReference type="Proteomes" id="UP000198875">
    <property type="component" value="Unassembled WGS sequence"/>
</dbReference>
<dbReference type="AlphaFoldDB" id="A0A0U0W655"/>
<sequence>MSIMADLGSYGGVAQGPPPPFIEPTGMPTPDTSPTGGPLAALYSAAGIGVPGDVEGSAQGDLDRRGRAADAAAKFPANEADAAQQFQGVGAQGSTQMIQQLVSGITGALGGAVGGIMGPLTQLPQQAMQVGQGAMQPLMSALQGAHGAAEAAEGSSLVDSVEGETGGGAGGGGAFGSGSGGVGGGGTTPTGYLGPPPVPSSSPPTTPAGAPAKPVMMTPTGGTLPMSGQSGMTGMPMMPPGAMGAHGEAGGKHDAPEKRIAAPGVPNGQPVKGRLTIPPGAPLAAKPGEAKPTVVTNRPARRIVILPNDDEPKE</sequence>
<feature type="compositionally biased region" description="Gly residues" evidence="1">
    <location>
        <begin position="164"/>
        <end position="188"/>
    </location>
</feature>
<evidence type="ECO:0000256" key="1">
    <source>
        <dbReference type="SAM" id="MobiDB-lite"/>
    </source>
</evidence>
<proteinExistence type="predicted"/>
<dbReference type="EMBL" id="CSTD01000002">
    <property type="protein sequence ID" value="CPR10777.1"/>
    <property type="molecule type" value="Genomic_DNA"/>
</dbReference>
<name>A0A0U0W655_MYCBE</name>
<feature type="region of interest" description="Disordered" evidence="1">
    <location>
        <begin position="153"/>
        <end position="220"/>
    </location>
</feature>
<reference evidence="2 3" key="1">
    <citation type="submission" date="2015-03" db="EMBL/GenBank/DDBJ databases">
        <authorList>
            <person name="Murphy D."/>
        </authorList>
    </citation>
    <scope>NUCLEOTIDE SEQUENCE [LARGE SCALE GENOMIC DNA]</scope>
    <source>
        <strain evidence="2 3">DSM 44277</strain>
    </source>
</reference>
<evidence type="ECO:0000313" key="3">
    <source>
        <dbReference type="Proteomes" id="UP000198875"/>
    </source>
</evidence>
<feature type="compositionally biased region" description="Pro residues" evidence="1">
    <location>
        <begin position="194"/>
        <end position="206"/>
    </location>
</feature>
<protein>
    <recommendedName>
        <fullName evidence="4">PPE family protein</fullName>
    </recommendedName>
</protein>
<accession>A0A0U0W655</accession>
<organism evidence="2 3">
    <name type="scientific">Mycobacterium bohemicum DSM 44277</name>
    <dbReference type="NCBI Taxonomy" id="1236609"/>
    <lineage>
        <taxon>Bacteria</taxon>
        <taxon>Bacillati</taxon>
        <taxon>Actinomycetota</taxon>
        <taxon>Actinomycetes</taxon>
        <taxon>Mycobacteriales</taxon>
        <taxon>Mycobacteriaceae</taxon>
        <taxon>Mycobacterium</taxon>
    </lineage>
</organism>
<feature type="region of interest" description="Disordered" evidence="1">
    <location>
        <begin position="1"/>
        <end position="39"/>
    </location>
</feature>
<evidence type="ECO:0000313" key="2">
    <source>
        <dbReference type="EMBL" id="CPR10777.1"/>
    </source>
</evidence>